<keyword evidence="3" id="KW-0560">Oxidoreductase</keyword>
<accession>A0A8J6JN74</accession>
<gene>
    <name evidence="6" type="ORF">H8S62_13610</name>
</gene>
<dbReference type="Gene3D" id="3.90.180.10">
    <property type="entry name" value="Medium-chain alcohol dehydrogenases, catalytic domain"/>
    <property type="match status" value="1"/>
</dbReference>
<dbReference type="InterPro" id="IPR050129">
    <property type="entry name" value="Zn_alcohol_dh"/>
</dbReference>
<evidence type="ECO:0000259" key="5">
    <source>
        <dbReference type="SMART" id="SM00829"/>
    </source>
</evidence>
<dbReference type="PANTHER" id="PTHR43401">
    <property type="entry name" value="L-THREONINE 3-DEHYDROGENASE"/>
    <property type="match status" value="1"/>
</dbReference>
<evidence type="ECO:0000256" key="4">
    <source>
        <dbReference type="RuleBase" id="RU361277"/>
    </source>
</evidence>
<feature type="domain" description="Enoyl reductase (ER)" evidence="5">
    <location>
        <begin position="8"/>
        <end position="343"/>
    </location>
</feature>
<organism evidence="6 7">
    <name type="scientific">Lawsonibacter faecis</name>
    <dbReference type="NCBI Taxonomy" id="2763052"/>
    <lineage>
        <taxon>Bacteria</taxon>
        <taxon>Bacillati</taxon>
        <taxon>Bacillota</taxon>
        <taxon>Clostridia</taxon>
        <taxon>Eubacteriales</taxon>
        <taxon>Oscillospiraceae</taxon>
        <taxon>Lawsonibacter</taxon>
    </lineage>
</organism>
<sequence>MRAAVYRGVGRMAVEELPTPRVTPGTVLVRVKACALCGSDMRTFRHGHTAITRPTVLGHETVGEIIETAPDVTGYQAGQRVAVTPGVGCGRCSCCLSGWQNMCRRRQTISQHYNGGFAEYVLIPEAAVRGGNLNLLPDGLSWLEASLAEPLACVLNAQELLDIRLGQTVAVIGAGPLGCLHAEAARSRGAEKVFLINRSAARLDLARSYGFDAYLSSDACDCVQAVRDLTDGRGADVVIVAAGSAQAAVMGMEMAGRMGRVCMFAGLPKDDSMVSLDLNQAHYRQISVIGAFSSAPRHNALALSLIASGRIRVAPVLTHAAPLERIEAAIAAAMSHQGMRVSISPCLNELEQELRELPHIQIVGA</sequence>
<dbReference type="InterPro" id="IPR011032">
    <property type="entry name" value="GroES-like_sf"/>
</dbReference>
<dbReference type="AlphaFoldDB" id="A0A8J6JN74"/>
<dbReference type="RefSeq" id="WP_186919839.1">
    <property type="nucleotide sequence ID" value="NZ_JACOPQ010000011.1"/>
</dbReference>
<keyword evidence="2 4" id="KW-0862">Zinc</keyword>
<dbReference type="Pfam" id="PF08240">
    <property type="entry name" value="ADH_N"/>
    <property type="match status" value="1"/>
</dbReference>
<evidence type="ECO:0000256" key="3">
    <source>
        <dbReference type="ARBA" id="ARBA00023002"/>
    </source>
</evidence>
<evidence type="ECO:0000313" key="6">
    <source>
        <dbReference type="EMBL" id="MBC5738044.1"/>
    </source>
</evidence>
<dbReference type="GO" id="GO:0008270">
    <property type="term" value="F:zinc ion binding"/>
    <property type="evidence" value="ECO:0007669"/>
    <property type="project" value="InterPro"/>
</dbReference>
<dbReference type="PROSITE" id="PS00059">
    <property type="entry name" value="ADH_ZINC"/>
    <property type="match status" value="1"/>
</dbReference>
<name>A0A8J6JN74_9FIRM</name>
<proteinExistence type="inferred from homology"/>
<protein>
    <submittedName>
        <fullName evidence="6">Alcohol dehydrogenase catalytic domain-containing protein</fullName>
    </submittedName>
</protein>
<comment type="caution">
    <text evidence="6">The sequence shown here is derived from an EMBL/GenBank/DDBJ whole genome shotgun (WGS) entry which is preliminary data.</text>
</comment>
<comment type="cofactor">
    <cofactor evidence="4">
        <name>Zn(2+)</name>
        <dbReference type="ChEBI" id="CHEBI:29105"/>
    </cofactor>
</comment>
<reference evidence="6" key="1">
    <citation type="submission" date="2020-08" db="EMBL/GenBank/DDBJ databases">
        <title>Genome public.</title>
        <authorList>
            <person name="Liu C."/>
            <person name="Sun Q."/>
        </authorList>
    </citation>
    <scope>NUCLEOTIDE SEQUENCE</scope>
    <source>
        <strain evidence="6">NSJ-52</strain>
    </source>
</reference>
<dbReference type="Pfam" id="PF00107">
    <property type="entry name" value="ADH_zinc_N"/>
    <property type="match status" value="1"/>
</dbReference>
<dbReference type="SUPFAM" id="SSF51735">
    <property type="entry name" value="NAD(P)-binding Rossmann-fold domains"/>
    <property type="match status" value="1"/>
</dbReference>
<evidence type="ECO:0000313" key="7">
    <source>
        <dbReference type="Proteomes" id="UP000607645"/>
    </source>
</evidence>
<keyword evidence="7" id="KW-1185">Reference proteome</keyword>
<dbReference type="InterPro" id="IPR036291">
    <property type="entry name" value="NAD(P)-bd_dom_sf"/>
</dbReference>
<dbReference type="Proteomes" id="UP000607645">
    <property type="component" value="Unassembled WGS sequence"/>
</dbReference>
<dbReference type="EMBL" id="JACOPQ010000011">
    <property type="protein sequence ID" value="MBC5738044.1"/>
    <property type="molecule type" value="Genomic_DNA"/>
</dbReference>
<evidence type="ECO:0000256" key="1">
    <source>
        <dbReference type="ARBA" id="ARBA00022723"/>
    </source>
</evidence>
<dbReference type="SUPFAM" id="SSF50129">
    <property type="entry name" value="GroES-like"/>
    <property type="match status" value="1"/>
</dbReference>
<dbReference type="PANTHER" id="PTHR43401:SF2">
    <property type="entry name" value="L-THREONINE 3-DEHYDROGENASE"/>
    <property type="match status" value="1"/>
</dbReference>
<dbReference type="InterPro" id="IPR013149">
    <property type="entry name" value="ADH-like_C"/>
</dbReference>
<dbReference type="Gene3D" id="3.40.50.720">
    <property type="entry name" value="NAD(P)-binding Rossmann-like Domain"/>
    <property type="match status" value="1"/>
</dbReference>
<dbReference type="InterPro" id="IPR013154">
    <property type="entry name" value="ADH-like_N"/>
</dbReference>
<dbReference type="InterPro" id="IPR002328">
    <property type="entry name" value="ADH_Zn_CS"/>
</dbReference>
<evidence type="ECO:0000256" key="2">
    <source>
        <dbReference type="ARBA" id="ARBA00022833"/>
    </source>
</evidence>
<dbReference type="InterPro" id="IPR020843">
    <property type="entry name" value="ER"/>
</dbReference>
<comment type="similarity">
    <text evidence="4">Belongs to the zinc-containing alcohol dehydrogenase family.</text>
</comment>
<dbReference type="GO" id="GO:0016491">
    <property type="term" value="F:oxidoreductase activity"/>
    <property type="evidence" value="ECO:0007669"/>
    <property type="project" value="UniProtKB-KW"/>
</dbReference>
<keyword evidence="1 4" id="KW-0479">Metal-binding</keyword>
<dbReference type="SMART" id="SM00829">
    <property type="entry name" value="PKS_ER"/>
    <property type="match status" value="1"/>
</dbReference>